<feature type="domain" description="ABC transporter" evidence="3">
    <location>
        <begin position="350"/>
        <end position="544"/>
    </location>
</feature>
<dbReference type="Pfam" id="PF00005">
    <property type="entry name" value="ABC_tran"/>
    <property type="match status" value="2"/>
</dbReference>
<dbReference type="InterPro" id="IPR027417">
    <property type="entry name" value="P-loop_NTPase"/>
</dbReference>
<evidence type="ECO:0000256" key="2">
    <source>
        <dbReference type="ARBA" id="ARBA00022840"/>
    </source>
</evidence>
<dbReference type="EMBL" id="JXLC01000004">
    <property type="protein sequence ID" value="OJG92836.1"/>
    <property type="molecule type" value="Genomic_DNA"/>
</dbReference>
<dbReference type="Proteomes" id="UP000183039">
    <property type="component" value="Unassembled WGS sequence"/>
</dbReference>
<reference evidence="4 5" key="1">
    <citation type="submission" date="2014-12" db="EMBL/GenBank/DDBJ databases">
        <title>Draft genome sequences of 29 type strains of Enterococci.</title>
        <authorList>
            <person name="Zhong Z."/>
            <person name="Sun Z."/>
            <person name="Liu W."/>
            <person name="Zhang W."/>
            <person name="Zhang H."/>
        </authorList>
    </citation>
    <scope>NUCLEOTIDE SEQUENCE [LARGE SCALE GENOMIC DNA]</scope>
    <source>
        <strain evidence="4 5">DSM 22801</strain>
    </source>
</reference>
<dbReference type="PANTHER" id="PTHR42855">
    <property type="entry name" value="ABC TRANSPORTER ATP-BINDING SUBUNIT"/>
    <property type="match status" value="1"/>
</dbReference>
<keyword evidence="1" id="KW-0547">Nucleotide-binding</keyword>
<dbReference type="AlphaFoldDB" id="A0AA91GMI2"/>
<dbReference type="InterPro" id="IPR003593">
    <property type="entry name" value="AAA+_ATPase"/>
</dbReference>
<dbReference type="PANTHER" id="PTHR42855:SF2">
    <property type="entry name" value="DRUG RESISTANCE ABC TRANSPORTER,ATP-BINDING PROTEIN"/>
    <property type="match status" value="1"/>
</dbReference>
<dbReference type="GO" id="GO:0016887">
    <property type="term" value="F:ATP hydrolysis activity"/>
    <property type="evidence" value="ECO:0007669"/>
    <property type="project" value="InterPro"/>
</dbReference>
<gene>
    <name evidence="4" type="ORF">RV15_GL002781</name>
</gene>
<dbReference type="PROSITE" id="PS50893">
    <property type="entry name" value="ABC_TRANSPORTER_2"/>
    <property type="match status" value="2"/>
</dbReference>
<feature type="domain" description="ABC transporter" evidence="3">
    <location>
        <begin position="37"/>
        <end position="289"/>
    </location>
</feature>
<dbReference type="InterPro" id="IPR032781">
    <property type="entry name" value="ABC_tran_Xtn"/>
</dbReference>
<evidence type="ECO:0000259" key="3">
    <source>
        <dbReference type="PROSITE" id="PS50893"/>
    </source>
</evidence>
<dbReference type="GO" id="GO:0005524">
    <property type="term" value="F:ATP binding"/>
    <property type="evidence" value="ECO:0007669"/>
    <property type="project" value="UniProtKB-KW"/>
</dbReference>
<sequence>MYGTVVKSNLNCGTDKQALNTIYNKENRKEEENMSLLTIEHLTQRFGEKILYEDASLRVNKGDHMGLTGQNGVGKSTLVKILTGEILADDGSITWQNNTKIGYLDQYVEVIGNSTINEFLHQAYKPLYEIEGKINDLYTEFGEIGEAKLLERAGNLQTQLDESDFYQIDTIINDLANGLGIEAIGLDRPMNNLSGGQRSKVILAKLLLEEPDVLLLDEPTNYLDDTHIQWLINYLNDFDGTFILVSHDYHFLNAVTNCICDIEFGKLTRYTGNVEKSFAQKEQNKESYLKQYHAQQAKIEKAEAYIRKYKAGNRATMAKSRQKQLDRVERMAPPGSLVKPQIQFPYQPIVASLALITDELVIGYNEPLLAPINLSVHSGEKVAIKGFNGIGKSTLIKTLTGIIQPISGEYQYPANTKIAYFSQDLIWENDYLTPLAYLSDRFPKKTVKEIRTYLAKCGLPDKLVNQQLRLLSGGEQTKVKLSELTMDSSNIIFLDEPTNHIDAAAKDSLRQAIQQFQGTIVIVSHEEEFYTDITDRVINIEDMIQ</sequence>
<dbReference type="SUPFAM" id="SSF52540">
    <property type="entry name" value="P-loop containing nucleoside triphosphate hydrolases"/>
    <property type="match status" value="2"/>
</dbReference>
<organism evidence="4 5">
    <name type="scientific">Enterococcus silesiacus</name>
    <dbReference type="NCBI Taxonomy" id="332949"/>
    <lineage>
        <taxon>Bacteria</taxon>
        <taxon>Bacillati</taxon>
        <taxon>Bacillota</taxon>
        <taxon>Bacilli</taxon>
        <taxon>Lactobacillales</taxon>
        <taxon>Enterococcaceae</taxon>
        <taxon>Enterococcus</taxon>
    </lineage>
</organism>
<protein>
    <submittedName>
        <fullName evidence="4">ABC transporter ATP-binding protein</fullName>
    </submittedName>
</protein>
<accession>A0AA91GMI2</accession>
<evidence type="ECO:0000313" key="4">
    <source>
        <dbReference type="EMBL" id="OJG92836.1"/>
    </source>
</evidence>
<dbReference type="InterPro" id="IPR017871">
    <property type="entry name" value="ABC_transporter-like_CS"/>
</dbReference>
<dbReference type="FunFam" id="3.40.50.300:FF:000011">
    <property type="entry name" value="Putative ABC transporter ATP-binding component"/>
    <property type="match status" value="1"/>
</dbReference>
<evidence type="ECO:0000313" key="5">
    <source>
        <dbReference type="Proteomes" id="UP000183039"/>
    </source>
</evidence>
<comment type="caution">
    <text evidence="4">The sequence shown here is derived from an EMBL/GenBank/DDBJ whole genome shotgun (WGS) entry which is preliminary data.</text>
</comment>
<dbReference type="SMART" id="SM00382">
    <property type="entry name" value="AAA"/>
    <property type="match status" value="2"/>
</dbReference>
<dbReference type="CDD" id="cd03221">
    <property type="entry name" value="ABCF_EF-3"/>
    <property type="match status" value="2"/>
</dbReference>
<keyword evidence="2 4" id="KW-0067">ATP-binding</keyword>
<evidence type="ECO:0000256" key="1">
    <source>
        <dbReference type="ARBA" id="ARBA00022741"/>
    </source>
</evidence>
<dbReference type="Gene3D" id="3.40.50.300">
    <property type="entry name" value="P-loop containing nucleotide triphosphate hydrolases"/>
    <property type="match status" value="2"/>
</dbReference>
<proteinExistence type="predicted"/>
<dbReference type="Pfam" id="PF12848">
    <property type="entry name" value="ABC_tran_Xtn"/>
    <property type="match status" value="1"/>
</dbReference>
<name>A0AA91GMI2_9ENTE</name>
<dbReference type="PROSITE" id="PS00211">
    <property type="entry name" value="ABC_TRANSPORTER_1"/>
    <property type="match status" value="2"/>
</dbReference>
<dbReference type="InterPro" id="IPR003439">
    <property type="entry name" value="ABC_transporter-like_ATP-bd"/>
</dbReference>
<dbReference type="InterPro" id="IPR051309">
    <property type="entry name" value="ABCF_ATPase"/>
</dbReference>